<comment type="caution">
    <text evidence="4">The sequence shown here is derived from an EMBL/GenBank/DDBJ whole genome shotgun (WGS) entry which is preliminary data.</text>
</comment>
<organism evidence="4 5">
    <name type="scientific">Thiorhodococcus mannitoliphagus</name>
    <dbReference type="NCBI Taxonomy" id="329406"/>
    <lineage>
        <taxon>Bacteria</taxon>
        <taxon>Pseudomonadati</taxon>
        <taxon>Pseudomonadota</taxon>
        <taxon>Gammaproteobacteria</taxon>
        <taxon>Chromatiales</taxon>
        <taxon>Chromatiaceae</taxon>
        <taxon>Thiorhodococcus</taxon>
    </lineage>
</organism>
<evidence type="ECO:0000256" key="1">
    <source>
        <dbReference type="ARBA" id="ARBA00004442"/>
    </source>
</evidence>
<dbReference type="SUPFAM" id="SSF56935">
    <property type="entry name" value="Porins"/>
    <property type="match status" value="1"/>
</dbReference>
<dbReference type="Proteomes" id="UP000471640">
    <property type="component" value="Unassembled WGS sequence"/>
</dbReference>
<keyword evidence="2" id="KW-0472">Membrane</keyword>
<reference evidence="4 5" key="2">
    <citation type="submission" date="2020-02" db="EMBL/GenBank/DDBJ databases">
        <title>Genome sequences of Thiorhodococcus mannitoliphagus and Thiorhodococcus minor, purple sulfur photosynthetic bacteria in the gammaproteobacterial family, Chromatiaceae.</title>
        <authorList>
            <person name="Aviles F.A."/>
            <person name="Meyer T.E."/>
            <person name="Kyndt J.A."/>
        </authorList>
    </citation>
    <scope>NUCLEOTIDE SEQUENCE [LARGE SCALE GENOMIC DNA]</scope>
    <source>
        <strain evidence="4 5">DSM 18266</strain>
    </source>
</reference>
<dbReference type="AlphaFoldDB" id="A0A6P1DUY1"/>
<evidence type="ECO:0000256" key="3">
    <source>
        <dbReference type="ARBA" id="ARBA00023237"/>
    </source>
</evidence>
<name>A0A6P1DUY1_9GAMM</name>
<comment type="subcellular location">
    <subcellularLocation>
        <location evidence="1">Cell outer membrane</location>
    </subcellularLocation>
</comment>
<protein>
    <submittedName>
        <fullName evidence="4">Autotransporter outer membrane beta-barrel domain-containing protein</fullName>
    </submittedName>
</protein>
<gene>
    <name evidence="4" type="ORF">G3480_11885</name>
</gene>
<dbReference type="InterPro" id="IPR036942">
    <property type="entry name" value="Beta-barrel_TonB_sf"/>
</dbReference>
<accession>A0A6P1DUY1</accession>
<proteinExistence type="predicted"/>
<evidence type="ECO:0000256" key="2">
    <source>
        <dbReference type="ARBA" id="ARBA00023136"/>
    </source>
</evidence>
<reference evidence="5" key="1">
    <citation type="journal article" date="2020" name="Microbiol. Resour. Announc.">
        <title>Draft Genome Sequences of Thiorhodococcus mannitoliphagus and Thiorhodococcus minor, Purple Sulfur Photosynthetic Bacteria in the Gammaproteobacterial Family Chromatiaceae.</title>
        <authorList>
            <person name="Aviles F.A."/>
            <person name="Meyer T.E."/>
            <person name="Kyndt J.A."/>
        </authorList>
    </citation>
    <scope>NUCLEOTIDE SEQUENCE [LARGE SCALE GENOMIC DNA]</scope>
    <source>
        <strain evidence="5">DSM 18266</strain>
    </source>
</reference>
<dbReference type="Gene3D" id="2.40.170.20">
    <property type="entry name" value="TonB-dependent receptor, beta-barrel domain"/>
    <property type="match status" value="1"/>
</dbReference>
<evidence type="ECO:0000313" key="4">
    <source>
        <dbReference type="EMBL" id="NEX21003.1"/>
    </source>
</evidence>
<evidence type="ECO:0000313" key="5">
    <source>
        <dbReference type="Proteomes" id="UP000471640"/>
    </source>
</evidence>
<keyword evidence="5" id="KW-1185">Reference proteome</keyword>
<dbReference type="GO" id="GO:0009279">
    <property type="term" value="C:cell outer membrane"/>
    <property type="evidence" value="ECO:0007669"/>
    <property type="project" value="UniProtKB-SubCell"/>
</dbReference>
<dbReference type="EMBL" id="JAAIJR010000042">
    <property type="protein sequence ID" value="NEX21003.1"/>
    <property type="molecule type" value="Genomic_DNA"/>
</dbReference>
<keyword evidence="3" id="KW-0998">Cell outer membrane</keyword>
<sequence length="323" mass="34412">MKDDIAEKRNAETGKGGIQSQLSALTIAALLCPGALIAAEGANEGSTRQSGWAPFAAGGYVHQFDSDLDAGGSFEVDRYFLQAGMSYSLGPRRRVSFSVGGGSTRYDFSGGIGLADDPWGSIDQLRFSVPVTWAIDEQWTLFAIPTLRYYGESGVGSGDAATGGALAGVSYRVNDSLTIGPGIGVLSRLEDSANVIPILLIEWQITDRLNLGTGRGLAATQGPGLELNYRLSETWSFGLGGRYESLQFRLDDKGPAPNGVGEDRSIPLYLSATYARGRDLRISAIAGMEINGELRLEDASGRQLAREDYGSTPFLGATFDIRF</sequence>
<dbReference type="RefSeq" id="WP_164654108.1">
    <property type="nucleotide sequence ID" value="NZ_JAAIJR010000042.1"/>
</dbReference>